<dbReference type="InterPro" id="IPR023635">
    <property type="entry name" value="Peptide_deformylase"/>
</dbReference>
<gene>
    <name evidence="3" type="ORF">EV668_4675</name>
</gene>
<dbReference type="PANTHER" id="PTHR10458:SF22">
    <property type="entry name" value="PEPTIDE DEFORMYLASE"/>
    <property type="match status" value="1"/>
</dbReference>
<dbReference type="EMBL" id="SNZR01000018">
    <property type="protein sequence ID" value="TDR85133.1"/>
    <property type="molecule type" value="Genomic_DNA"/>
</dbReference>
<dbReference type="Pfam" id="PF01327">
    <property type="entry name" value="Pep_deformylase"/>
    <property type="match status" value="1"/>
</dbReference>
<dbReference type="OrthoDB" id="9804313at2"/>
<dbReference type="HAMAP" id="MF_00163">
    <property type="entry name" value="Pep_deformylase"/>
    <property type="match status" value="1"/>
</dbReference>
<organism evidence="3 4">
    <name type="scientific">Enterovirga rhinocerotis</name>
    <dbReference type="NCBI Taxonomy" id="1339210"/>
    <lineage>
        <taxon>Bacteria</taxon>
        <taxon>Pseudomonadati</taxon>
        <taxon>Pseudomonadota</taxon>
        <taxon>Alphaproteobacteria</taxon>
        <taxon>Hyphomicrobiales</taxon>
        <taxon>Methylobacteriaceae</taxon>
        <taxon>Enterovirga</taxon>
    </lineage>
</organism>
<keyword evidence="4" id="KW-1185">Reference proteome</keyword>
<comment type="caution">
    <text evidence="3">The sequence shown here is derived from an EMBL/GenBank/DDBJ whole genome shotgun (WGS) entry which is preliminary data.</text>
</comment>
<comment type="caution">
    <text evidence="2">Lacks conserved residue(s) required for the propagation of feature annotation.</text>
</comment>
<reference evidence="3 4" key="1">
    <citation type="submission" date="2019-03" db="EMBL/GenBank/DDBJ databases">
        <title>Genomic Encyclopedia of Type Strains, Phase IV (KMG-IV): sequencing the most valuable type-strain genomes for metagenomic binning, comparative biology and taxonomic classification.</title>
        <authorList>
            <person name="Goeker M."/>
        </authorList>
    </citation>
    <scope>NUCLEOTIDE SEQUENCE [LARGE SCALE GENOMIC DNA]</scope>
    <source>
        <strain evidence="3 4">DSM 25903</strain>
    </source>
</reference>
<dbReference type="InterPro" id="IPR036821">
    <property type="entry name" value="Peptide_deformylase_sf"/>
</dbReference>
<evidence type="ECO:0000313" key="4">
    <source>
        <dbReference type="Proteomes" id="UP000295122"/>
    </source>
</evidence>
<name>A0A4R7BJG8_9HYPH</name>
<dbReference type="Proteomes" id="UP000295122">
    <property type="component" value="Unassembled WGS sequence"/>
</dbReference>
<dbReference type="SUPFAM" id="SSF56420">
    <property type="entry name" value="Peptide deformylase"/>
    <property type="match status" value="1"/>
</dbReference>
<dbReference type="PANTHER" id="PTHR10458">
    <property type="entry name" value="PEPTIDE DEFORMYLASE"/>
    <property type="match status" value="1"/>
</dbReference>
<dbReference type="GO" id="GO:0042586">
    <property type="term" value="F:peptide deformylase activity"/>
    <property type="evidence" value="ECO:0007669"/>
    <property type="project" value="InterPro"/>
</dbReference>
<dbReference type="NCBIfam" id="NF009484">
    <property type="entry name" value="PRK12846.1-5"/>
    <property type="match status" value="1"/>
</dbReference>
<evidence type="ECO:0000256" key="1">
    <source>
        <dbReference type="ARBA" id="ARBA00010759"/>
    </source>
</evidence>
<protein>
    <recommendedName>
        <fullName evidence="2">Peptide deformylase-like</fullName>
    </recommendedName>
    <alternativeName>
        <fullName evidence="2">Polypeptide deformylase-like</fullName>
    </alternativeName>
</protein>
<dbReference type="PRINTS" id="PR01576">
    <property type="entry name" value="PDEFORMYLASE"/>
</dbReference>
<sequence>MAVRPLLLFPDARLRQPAAPVVSFDPDLAALAADLRDTLASVSAIGLTAPHIGEPWRVAVIRMEPGDPVRTYVNPSVSWSSDETQTHDEGSVSMPGMRERIERPARLHLRYRDLAGTPCEEEASGFAAAVIQHEIDQLDGIFWIDRLSRLKRDRLVKRFGKQQRV</sequence>
<dbReference type="CDD" id="cd00487">
    <property type="entry name" value="Pep_deformylase"/>
    <property type="match status" value="1"/>
</dbReference>
<evidence type="ECO:0000313" key="3">
    <source>
        <dbReference type="EMBL" id="TDR85133.1"/>
    </source>
</evidence>
<accession>A0A4R7BJG8</accession>
<dbReference type="PIRSF" id="PIRSF004749">
    <property type="entry name" value="Pep_def"/>
    <property type="match status" value="1"/>
</dbReference>
<dbReference type="RefSeq" id="WP_133774699.1">
    <property type="nucleotide sequence ID" value="NZ_SNZR01000018.1"/>
</dbReference>
<proteinExistence type="inferred from homology"/>
<evidence type="ECO:0000256" key="2">
    <source>
        <dbReference type="HAMAP-Rule" id="MF_00163"/>
    </source>
</evidence>
<dbReference type="Gene3D" id="3.90.45.10">
    <property type="entry name" value="Peptide deformylase"/>
    <property type="match status" value="1"/>
</dbReference>
<feature type="active site" evidence="2">
    <location>
        <position position="134"/>
    </location>
</feature>
<dbReference type="AlphaFoldDB" id="A0A4R7BJG8"/>
<comment type="similarity">
    <text evidence="1 2">Belongs to the polypeptide deformylase family.</text>
</comment>